<dbReference type="Pfam" id="PF24681">
    <property type="entry name" value="Kelch_KLHDC2_KLHL20_DRC7"/>
    <property type="match status" value="1"/>
</dbReference>
<proteinExistence type="predicted"/>
<keyword evidence="1" id="KW-0880">Kelch repeat</keyword>
<dbReference type="EMBL" id="JBHLYW010000008">
    <property type="protein sequence ID" value="MFC0077266.1"/>
    <property type="molecule type" value="Genomic_DNA"/>
</dbReference>
<evidence type="ECO:0000313" key="5">
    <source>
        <dbReference type="Proteomes" id="UP001589734"/>
    </source>
</evidence>
<gene>
    <name evidence="4" type="ORF">ACFFLS_09440</name>
</gene>
<feature type="chain" id="PRO_5046162237" evidence="3">
    <location>
        <begin position="18"/>
        <end position="453"/>
    </location>
</feature>
<feature type="signal peptide" evidence="3">
    <location>
        <begin position="1"/>
        <end position="17"/>
    </location>
</feature>
<name>A0ABV6BPC4_9FLAO</name>
<dbReference type="PANTHER" id="PTHR45632:SF3">
    <property type="entry name" value="KELCH-LIKE PROTEIN 32"/>
    <property type="match status" value="1"/>
</dbReference>
<dbReference type="Pfam" id="PF13715">
    <property type="entry name" value="CarbopepD_reg_2"/>
    <property type="match status" value="1"/>
</dbReference>
<dbReference type="InterPro" id="IPR008969">
    <property type="entry name" value="CarboxyPept-like_regulatory"/>
</dbReference>
<accession>A0ABV6BPC4</accession>
<dbReference type="Gene3D" id="2.60.40.1120">
    <property type="entry name" value="Carboxypeptidase-like, regulatory domain"/>
    <property type="match status" value="1"/>
</dbReference>
<keyword evidence="5" id="KW-1185">Reference proteome</keyword>
<evidence type="ECO:0000256" key="1">
    <source>
        <dbReference type="ARBA" id="ARBA00022441"/>
    </source>
</evidence>
<protein>
    <submittedName>
        <fullName evidence="4">Carboxypeptidase-like regulatory domain-containing protein</fullName>
    </submittedName>
</protein>
<evidence type="ECO:0000256" key="3">
    <source>
        <dbReference type="SAM" id="SignalP"/>
    </source>
</evidence>
<evidence type="ECO:0000256" key="2">
    <source>
        <dbReference type="ARBA" id="ARBA00022737"/>
    </source>
</evidence>
<evidence type="ECO:0000313" key="4">
    <source>
        <dbReference type="EMBL" id="MFC0077266.1"/>
    </source>
</evidence>
<reference evidence="4 5" key="1">
    <citation type="submission" date="2024-09" db="EMBL/GenBank/DDBJ databases">
        <authorList>
            <person name="Sun Q."/>
            <person name="Mori K."/>
        </authorList>
    </citation>
    <scope>NUCLEOTIDE SEQUENCE [LARGE SCALE GENOMIC DNA]</scope>
    <source>
        <strain evidence="4 5">CGMCC 1.12926</strain>
    </source>
</reference>
<dbReference type="Proteomes" id="UP001589734">
    <property type="component" value="Unassembled WGS sequence"/>
</dbReference>
<comment type="caution">
    <text evidence="4">The sequence shown here is derived from an EMBL/GenBank/DDBJ whole genome shotgun (WGS) entry which is preliminary data.</text>
</comment>
<dbReference type="Gene3D" id="2.120.10.80">
    <property type="entry name" value="Kelch-type beta propeller"/>
    <property type="match status" value="2"/>
</dbReference>
<dbReference type="InterPro" id="IPR015915">
    <property type="entry name" value="Kelch-typ_b-propeller"/>
</dbReference>
<sequence>MKKLLPLFILIPFFTNAQTINGIVKSQTTNLPLQDANIYTLHAKTGTITTDNGKFSVKVKTNDTLQVSHIGYITAKIAVNDFKKSDFTISLQEEIETLKNVEIKIQQKLKSKIHFNKLAPLKNAVFSFASLLYNGKIYVAGGETSYSSNAFEIAKTKTISHDPQVFMSIYFQELRRQEGSTSYSGDLSIYDIKTNTWETSKTKFIKRAYHNLHFYDNSLYILGGKRISANGKFEYLENQIEILDIFKNEVITDKTNPHQAINSLSFIYKDNIIVMGGAIKTTTKGKKTFTNKTHFYNITSGLWYELSEMPIAQEANGILIEDKVYLIGGNNGIAMSKIQSFDLINDKWLNEGELFSELERPAVASQNNLIYIFDNKKLYSYNVTTKLLKEFIVDIDIRYAAMHLFQNKLYIVGGISQDELSSKPTGDVYSISVDEFESTKPSRIKTLTQSSTK</sequence>
<organism evidence="4 5">
    <name type="scientific">Flavobacterium procerum</name>
    <dbReference type="NCBI Taxonomy" id="1455569"/>
    <lineage>
        <taxon>Bacteria</taxon>
        <taxon>Pseudomonadati</taxon>
        <taxon>Bacteroidota</taxon>
        <taxon>Flavobacteriia</taxon>
        <taxon>Flavobacteriales</taxon>
        <taxon>Flavobacteriaceae</taxon>
        <taxon>Flavobacterium</taxon>
    </lineage>
</organism>
<dbReference type="SUPFAM" id="SSF49464">
    <property type="entry name" value="Carboxypeptidase regulatory domain-like"/>
    <property type="match status" value="1"/>
</dbReference>
<dbReference type="SUPFAM" id="SSF117281">
    <property type="entry name" value="Kelch motif"/>
    <property type="match status" value="1"/>
</dbReference>
<keyword evidence="3" id="KW-0732">Signal</keyword>
<keyword evidence="2" id="KW-0677">Repeat</keyword>
<dbReference type="PANTHER" id="PTHR45632">
    <property type="entry name" value="LD33804P"/>
    <property type="match status" value="1"/>
</dbReference>
<dbReference type="RefSeq" id="WP_379685306.1">
    <property type="nucleotide sequence ID" value="NZ_JBHLYW010000008.1"/>
</dbReference>